<reference evidence="5 6" key="1">
    <citation type="submission" date="2020-05" db="EMBL/GenBank/DDBJ databases">
        <title>Aquincola sp. isolate from soil.</title>
        <authorList>
            <person name="Han J."/>
            <person name="Kim D.-U."/>
        </authorList>
    </citation>
    <scope>NUCLEOTIDE SEQUENCE [LARGE SCALE GENOMIC DNA]</scope>
    <source>
        <strain evidence="5 6">S2</strain>
    </source>
</reference>
<dbReference type="PANTHER" id="PTHR44688">
    <property type="entry name" value="DNA-BINDING TRANSCRIPTIONAL ACTIVATOR DEVR_DOSR"/>
    <property type="match status" value="1"/>
</dbReference>
<dbReference type="Pfam" id="PF00196">
    <property type="entry name" value="GerE"/>
    <property type="match status" value="1"/>
</dbReference>
<organism evidence="5 6">
    <name type="scientific">Pseudaquabacterium terrae</name>
    <dbReference type="NCBI Taxonomy" id="2732868"/>
    <lineage>
        <taxon>Bacteria</taxon>
        <taxon>Pseudomonadati</taxon>
        <taxon>Pseudomonadota</taxon>
        <taxon>Betaproteobacteria</taxon>
        <taxon>Burkholderiales</taxon>
        <taxon>Sphaerotilaceae</taxon>
        <taxon>Pseudaquabacterium</taxon>
    </lineage>
</organism>
<dbReference type="SUPFAM" id="SSF52540">
    <property type="entry name" value="P-loop containing nucleoside triphosphate hydrolases"/>
    <property type="match status" value="1"/>
</dbReference>
<dbReference type="InterPro" id="IPR000792">
    <property type="entry name" value="Tscrpt_reg_LuxR_C"/>
</dbReference>
<dbReference type="PROSITE" id="PS00622">
    <property type="entry name" value="HTH_LUXR_1"/>
    <property type="match status" value="1"/>
</dbReference>
<evidence type="ECO:0000256" key="3">
    <source>
        <dbReference type="ARBA" id="ARBA00023163"/>
    </source>
</evidence>
<name>A0ABX2ES78_9BURK</name>
<dbReference type="EMBL" id="JABRWJ010000012">
    <property type="protein sequence ID" value="NRF71493.1"/>
    <property type="molecule type" value="Genomic_DNA"/>
</dbReference>
<dbReference type="InterPro" id="IPR027417">
    <property type="entry name" value="P-loop_NTPase"/>
</dbReference>
<keyword evidence="1" id="KW-0805">Transcription regulation</keyword>
<dbReference type="Gene3D" id="1.10.10.10">
    <property type="entry name" value="Winged helix-like DNA-binding domain superfamily/Winged helix DNA-binding domain"/>
    <property type="match status" value="1"/>
</dbReference>
<dbReference type="InterPro" id="IPR016032">
    <property type="entry name" value="Sig_transdc_resp-reg_C-effctor"/>
</dbReference>
<dbReference type="Proteomes" id="UP000737171">
    <property type="component" value="Unassembled WGS sequence"/>
</dbReference>
<feature type="domain" description="HTH luxR-type" evidence="4">
    <location>
        <begin position="822"/>
        <end position="887"/>
    </location>
</feature>
<dbReference type="PANTHER" id="PTHR44688:SF16">
    <property type="entry name" value="DNA-BINDING TRANSCRIPTIONAL ACTIVATOR DEVR_DOSR"/>
    <property type="match status" value="1"/>
</dbReference>
<evidence type="ECO:0000313" key="5">
    <source>
        <dbReference type="EMBL" id="NRF71493.1"/>
    </source>
</evidence>
<dbReference type="InterPro" id="IPR059106">
    <property type="entry name" value="WHD_MalT"/>
</dbReference>
<keyword evidence="2" id="KW-0238">DNA-binding</keyword>
<evidence type="ECO:0000259" key="4">
    <source>
        <dbReference type="PROSITE" id="PS50043"/>
    </source>
</evidence>
<dbReference type="Pfam" id="PF25873">
    <property type="entry name" value="WHD_MalT"/>
    <property type="match status" value="1"/>
</dbReference>
<evidence type="ECO:0000313" key="6">
    <source>
        <dbReference type="Proteomes" id="UP000737171"/>
    </source>
</evidence>
<dbReference type="InterPro" id="IPR036388">
    <property type="entry name" value="WH-like_DNA-bd_sf"/>
</dbReference>
<protein>
    <recommendedName>
        <fullName evidence="4">HTH luxR-type domain-containing protein</fullName>
    </recommendedName>
</protein>
<dbReference type="RefSeq" id="WP_173132791.1">
    <property type="nucleotide sequence ID" value="NZ_JABRWJ010000012.1"/>
</dbReference>
<accession>A0ABX2ES78</accession>
<keyword evidence="6" id="KW-1185">Reference proteome</keyword>
<dbReference type="SMART" id="SM00421">
    <property type="entry name" value="HTH_LUXR"/>
    <property type="match status" value="1"/>
</dbReference>
<dbReference type="SUPFAM" id="SSF46894">
    <property type="entry name" value="C-terminal effector domain of the bipartite response regulators"/>
    <property type="match status" value="1"/>
</dbReference>
<comment type="caution">
    <text evidence="5">The sequence shown here is derived from an EMBL/GenBank/DDBJ whole genome shotgun (WGS) entry which is preliminary data.</text>
</comment>
<keyword evidence="3" id="KW-0804">Transcription</keyword>
<dbReference type="PRINTS" id="PR00038">
    <property type="entry name" value="HTHLUXR"/>
</dbReference>
<evidence type="ECO:0000256" key="1">
    <source>
        <dbReference type="ARBA" id="ARBA00023015"/>
    </source>
</evidence>
<dbReference type="CDD" id="cd06170">
    <property type="entry name" value="LuxR_C_like"/>
    <property type="match status" value="1"/>
</dbReference>
<proteinExistence type="predicted"/>
<evidence type="ECO:0000256" key="2">
    <source>
        <dbReference type="ARBA" id="ARBA00023125"/>
    </source>
</evidence>
<dbReference type="PROSITE" id="PS50043">
    <property type="entry name" value="HTH_LUXR_2"/>
    <property type="match status" value="1"/>
</dbReference>
<gene>
    <name evidence="5" type="ORF">HLB44_31350</name>
</gene>
<sequence length="888" mass="95834">MGPDALSFARTKIQPPRLRSGLLAREALAAAIADGLQHARLTLLCAPGGFGKSCAMAQALQFGAPPLRCAWIACDEGDTLARLCTALVAALEPFDLPWRLAPEALITALERPDGTRAFRDALINALAATEGPRAVIVLDDFHRLADARLVELLGTLPQALPEHWGLALVTRLDPPWPLARLRAAGELSEIRQDELRFKVDEIQSLARQAGQVMDEAQSLLARTEGWPVGVTLAIASPRAASPVRSARHAIDYLRSEVLDHLPAELRVFLVQSSVLPELTAARAAAVSGRADAAACLDQIERRGLFYQEVDSAERTLRLHDLFRDALEVERQRLPQAEQDALWRRAADSEPDLTRRFAYLLQAREHEAAIQALAQAAPALGAAGMFGAAQDMLAKLPPELLAHSPEVGLLRGMIAWEVSMDLQAMLDHMQHAAREFAARNDSAGNDLARAYAALAINGLSPIGDPRLDPANEVTITERTPPRTRVIAALHRAWHAFDLADFEGTNRHYAELLDHLAKDRDVALWYQVTPGVAYFGVRALEPLLLRYGAGALRAAGEDYPALRAIALAVRGCAALWRGEIADARAQLDEAASLCAWVNHPQGLSLYALTGRLVCRTVQGEFEPALEAYHDELPRVTDLFGDDGRGPGWYFHWFELRCALMAESADRARSALDTLRRTMPASVTSTHTGVVRVIDAYAAWLAGDLADAQRRMHEAQAHYGQHDAVGIVTTLNLQRAALCAELGDNAASTRALQAALDGIRLRGYAMSARFAGADLLRRLADSSATAALDAAQQATLHSIVPARVAAAPVAARPVAPAAPSASPVDLGGIEPMSPRELEVLALITAGDSNKLIARRLDLSPHTVKRHVANILGKLGVESRGQAAARYRGLAG</sequence>